<proteinExistence type="predicted"/>
<evidence type="ECO:0000313" key="3">
    <source>
        <dbReference type="Proteomes" id="UP000009097"/>
    </source>
</evidence>
<dbReference type="KEGG" id="fox:FOXG_20019"/>
<name>A0A0J9VA31_FUSO4</name>
<evidence type="ECO:0000256" key="1">
    <source>
        <dbReference type="SAM" id="MobiDB-lite"/>
    </source>
</evidence>
<reference evidence="2" key="1">
    <citation type="submission" date="2007-04" db="EMBL/GenBank/DDBJ databases">
        <authorList>
            <consortium name="The Broad Institute Genome Sequencing Platform"/>
            <person name="Birren B."/>
            <person name="Lander E."/>
            <person name="Galagan J."/>
            <person name="Nusbaum C."/>
            <person name="Devon K."/>
            <person name="Ma L.-J."/>
            <person name="Jaffe D."/>
            <person name="Butler J."/>
            <person name="Alvarez P."/>
            <person name="Gnerre S."/>
            <person name="Grabherr M."/>
            <person name="Kleber M."/>
            <person name="Mauceli E."/>
            <person name="Brockman W."/>
            <person name="MacCallum I.A."/>
            <person name="Young S."/>
            <person name="LaButti K."/>
            <person name="DeCaprio D."/>
            <person name="Crawford M."/>
            <person name="Koehrsen M."/>
            <person name="Engels R."/>
            <person name="Montgomery P."/>
            <person name="Pearson M."/>
            <person name="Howarth C."/>
            <person name="Larson L."/>
            <person name="White J."/>
            <person name="O'Leary S."/>
            <person name="Kodira C."/>
            <person name="Zeng Q."/>
            <person name="Yandava C."/>
            <person name="Alvarado L."/>
            <person name="Kistler C."/>
            <person name="Shim W.-B."/>
            <person name="Kang S."/>
            <person name="Woloshuk C."/>
        </authorList>
    </citation>
    <scope>NUCLEOTIDE SEQUENCE</scope>
    <source>
        <strain evidence="2">4287</strain>
    </source>
</reference>
<protein>
    <submittedName>
        <fullName evidence="2">Uncharacterized protein</fullName>
    </submittedName>
</protein>
<evidence type="ECO:0000313" key="2">
    <source>
        <dbReference type="EMBL" id="KNB08329.1"/>
    </source>
</evidence>
<dbReference type="VEuPathDB" id="FungiDB:FOXG_20019"/>
<sequence length="85" mass="9482">MASVNQRKTLDGERQRVGELVQPPREVSHQPPGQRHLGPPRGMDSATIQEPTCDGVDMIFDDRGKAQLHLKIRQEDPLEQSLSNG</sequence>
<organism evidence="2 3">
    <name type="scientific">Fusarium oxysporum f. sp. lycopersici (strain 4287 / CBS 123668 / FGSC 9935 / NRRL 34936)</name>
    <name type="common">Fusarium vascular wilt of tomato</name>
    <dbReference type="NCBI Taxonomy" id="426428"/>
    <lineage>
        <taxon>Eukaryota</taxon>
        <taxon>Fungi</taxon>
        <taxon>Dikarya</taxon>
        <taxon>Ascomycota</taxon>
        <taxon>Pezizomycotina</taxon>
        <taxon>Sordariomycetes</taxon>
        <taxon>Hypocreomycetidae</taxon>
        <taxon>Hypocreales</taxon>
        <taxon>Nectriaceae</taxon>
        <taxon>Fusarium</taxon>
        <taxon>Fusarium oxysporum species complex</taxon>
    </lineage>
</organism>
<dbReference type="AlphaFoldDB" id="A0A0J9VA31"/>
<dbReference type="Proteomes" id="UP000009097">
    <property type="component" value="Unassembled WGS sequence"/>
</dbReference>
<dbReference type="RefSeq" id="XP_018246374.1">
    <property type="nucleotide sequence ID" value="XM_018400286.1"/>
</dbReference>
<reference evidence="2" key="2">
    <citation type="journal article" date="2010" name="Nature">
        <title>Comparative genomics reveals mobile pathogenicity chromosomes in Fusarium.</title>
        <authorList>
            <person name="Ma L.J."/>
            <person name="van der Does H.C."/>
            <person name="Borkovich K.A."/>
            <person name="Coleman J.J."/>
            <person name="Daboussi M.J."/>
            <person name="Di Pietro A."/>
            <person name="Dufresne M."/>
            <person name="Freitag M."/>
            <person name="Grabherr M."/>
            <person name="Henrissat B."/>
            <person name="Houterman P.M."/>
            <person name="Kang S."/>
            <person name="Shim W.B."/>
            <person name="Woloshuk C."/>
            <person name="Xie X."/>
            <person name="Xu J.R."/>
            <person name="Antoniw J."/>
            <person name="Baker S.E."/>
            <person name="Bluhm B.H."/>
            <person name="Breakspear A."/>
            <person name="Brown D.W."/>
            <person name="Butchko R.A."/>
            <person name="Chapman S."/>
            <person name="Coulson R."/>
            <person name="Coutinho P.M."/>
            <person name="Danchin E.G."/>
            <person name="Diener A."/>
            <person name="Gale L.R."/>
            <person name="Gardiner D.M."/>
            <person name="Goff S."/>
            <person name="Hammond-Kosack K.E."/>
            <person name="Hilburn K."/>
            <person name="Hua-Van A."/>
            <person name="Jonkers W."/>
            <person name="Kazan K."/>
            <person name="Kodira C.D."/>
            <person name="Koehrsen M."/>
            <person name="Kumar L."/>
            <person name="Lee Y.H."/>
            <person name="Li L."/>
            <person name="Manners J.M."/>
            <person name="Miranda-Saavedra D."/>
            <person name="Mukherjee M."/>
            <person name="Park G."/>
            <person name="Park J."/>
            <person name="Park S.Y."/>
            <person name="Proctor R.H."/>
            <person name="Regev A."/>
            <person name="Ruiz-Roldan M.C."/>
            <person name="Sain D."/>
            <person name="Sakthikumar S."/>
            <person name="Sykes S."/>
            <person name="Schwartz D.C."/>
            <person name="Turgeon B.G."/>
            <person name="Wapinski I."/>
            <person name="Yoder O."/>
            <person name="Young S."/>
            <person name="Zeng Q."/>
            <person name="Zhou S."/>
            <person name="Galagan J."/>
            <person name="Cuomo C.A."/>
            <person name="Kistler H.C."/>
            <person name="Rep M."/>
        </authorList>
    </citation>
    <scope>NUCLEOTIDE SEQUENCE [LARGE SCALE GENOMIC DNA]</scope>
    <source>
        <strain evidence="2">4287</strain>
    </source>
</reference>
<dbReference type="EMBL" id="DS231706">
    <property type="protein sequence ID" value="KNB08329.1"/>
    <property type="molecule type" value="Genomic_DNA"/>
</dbReference>
<gene>
    <name evidence="2" type="ORF">FOXG_20019</name>
</gene>
<feature type="region of interest" description="Disordered" evidence="1">
    <location>
        <begin position="1"/>
        <end position="49"/>
    </location>
</feature>
<dbReference type="GeneID" id="28960725"/>
<feature type="compositionally biased region" description="Basic and acidic residues" evidence="1">
    <location>
        <begin position="8"/>
        <end position="17"/>
    </location>
</feature>
<accession>A0A0J9VA31</accession>